<name>A0A8S3BTI9_9BILA</name>
<evidence type="ECO:0000256" key="1">
    <source>
        <dbReference type="SAM" id="MobiDB-lite"/>
    </source>
</evidence>
<feature type="non-terminal residue" evidence="2">
    <location>
        <position position="31"/>
    </location>
</feature>
<protein>
    <submittedName>
        <fullName evidence="2">Uncharacterized protein</fullName>
    </submittedName>
</protein>
<organism evidence="2 3">
    <name type="scientific">Rotaria magnacalcarata</name>
    <dbReference type="NCBI Taxonomy" id="392030"/>
    <lineage>
        <taxon>Eukaryota</taxon>
        <taxon>Metazoa</taxon>
        <taxon>Spiralia</taxon>
        <taxon>Gnathifera</taxon>
        <taxon>Rotifera</taxon>
        <taxon>Eurotatoria</taxon>
        <taxon>Bdelloidea</taxon>
        <taxon>Philodinida</taxon>
        <taxon>Philodinidae</taxon>
        <taxon>Rotaria</taxon>
    </lineage>
</organism>
<evidence type="ECO:0000313" key="2">
    <source>
        <dbReference type="EMBL" id="CAF4860472.1"/>
    </source>
</evidence>
<proteinExistence type="predicted"/>
<sequence>MKEHKHDEEHENHHCCGFMALEQGLGHEDLD</sequence>
<evidence type="ECO:0000313" key="3">
    <source>
        <dbReference type="Proteomes" id="UP000676336"/>
    </source>
</evidence>
<dbReference type="EMBL" id="CAJOBI010163484">
    <property type="protein sequence ID" value="CAF4860472.1"/>
    <property type="molecule type" value="Genomic_DNA"/>
</dbReference>
<gene>
    <name evidence="2" type="ORF">SMN809_LOCUS49829</name>
</gene>
<comment type="caution">
    <text evidence="2">The sequence shown here is derived from an EMBL/GenBank/DDBJ whole genome shotgun (WGS) entry which is preliminary data.</text>
</comment>
<feature type="compositionally biased region" description="Basic and acidic residues" evidence="1">
    <location>
        <begin position="1"/>
        <end position="14"/>
    </location>
</feature>
<reference evidence="2" key="1">
    <citation type="submission" date="2021-02" db="EMBL/GenBank/DDBJ databases">
        <authorList>
            <person name="Nowell W R."/>
        </authorList>
    </citation>
    <scope>NUCLEOTIDE SEQUENCE</scope>
</reference>
<feature type="region of interest" description="Disordered" evidence="1">
    <location>
        <begin position="1"/>
        <end position="31"/>
    </location>
</feature>
<accession>A0A8S3BTI9</accession>
<dbReference type="Proteomes" id="UP000676336">
    <property type="component" value="Unassembled WGS sequence"/>
</dbReference>
<dbReference type="AlphaFoldDB" id="A0A8S3BTI9"/>